<evidence type="ECO:0000313" key="1">
    <source>
        <dbReference type="EMBL" id="GAA4686438.1"/>
    </source>
</evidence>
<dbReference type="EMBL" id="BAABIC010000006">
    <property type="protein sequence ID" value="GAA4686438.1"/>
    <property type="molecule type" value="Genomic_DNA"/>
</dbReference>
<dbReference type="InterPro" id="IPR023393">
    <property type="entry name" value="START-like_dom_sf"/>
</dbReference>
<name>A0ABP8WC08_9PSEU</name>
<protein>
    <recommendedName>
        <fullName evidence="3">Polyketide cyclase / dehydrase and lipid transport</fullName>
    </recommendedName>
</protein>
<keyword evidence="2" id="KW-1185">Reference proteome</keyword>
<dbReference type="RefSeq" id="WP_345380286.1">
    <property type="nucleotide sequence ID" value="NZ_BAABIC010000006.1"/>
</dbReference>
<gene>
    <name evidence="1" type="ORF">GCM10023215_22410</name>
</gene>
<evidence type="ECO:0000313" key="2">
    <source>
        <dbReference type="Proteomes" id="UP001500325"/>
    </source>
</evidence>
<accession>A0ABP8WC08</accession>
<sequence length="143" mass="15701">MRSTIDATGPVAAAEAWDRYAHPQRWPEWAPYLLGVEASADRLVPGMTGRVRGPLRLAVPFTVTEVHEPEDAGPGGTPAARPGTGSWAWDVRFGPIRLSLDHGVEPRGSGTRTWLTVDGPWPVLTLYLPLARLSLEMLVRRRT</sequence>
<dbReference type="Proteomes" id="UP001500325">
    <property type="component" value="Unassembled WGS sequence"/>
</dbReference>
<dbReference type="Gene3D" id="3.30.530.20">
    <property type="match status" value="1"/>
</dbReference>
<dbReference type="SUPFAM" id="SSF55961">
    <property type="entry name" value="Bet v1-like"/>
    <property type="match status" value="1"/>
</dbReference>
<proteinExistence type="predicted"/>
<reference evidence="2" key="1">
    <citation type="journal article" date="2019" name="Int. J. Syst. Evol. Microbiol.">
        <title>The Global Catalogue of Microorganisms (GCM) 10K type strain sequencing project: providing services to taxonomists for standard genome sequencing and annotation.</title>
        <authorList>
            <consortium name="The Broad Institute Genomics Platform"/>
            <consortium name="The Broad Institute Genome Sequencing Center for Infectious Disease"/>
            <person name="Wu L."/>
            <person name="Ma J."/>
        </authorList>
    </citation>
    <scope>NUCLEOTIDE SEQUENCE [LARGE SCALE GENOMIC DNA]</scope>
    <source>
        <strain evidence="2">JCM 18055</strain>
    </source>
</reference>
<comment type="caution">
    <text evidence="1">The sequence shown here is derived from an EMBL/GenBank/DDBJ whole genome shotgun (WGS) entry which is preliminary data.</text>
</comment>
<organism evidence="1 2">
    <name type="scientific">Pseudonocardia yuanmonensis</name>
    <dbReference type="NCBI Taxonomy" id="1095914"/>
    <lineage>
        <taxon>Bacteria</taxon>
        <taxon>Bacillati</taxon>
        <taxon>Actinomycetota</taxon>
        <taxon>Actinomycetes</taxon>
        <taxon>Pseudonocardiales</taxon>
        <taxon>Pseudonocardiaceae</taxon>
        <taxon>Pseudonocardia</taxon>
    </lineage>
</organism>
<evidence type="ECO:0008006" key="3">
    <source>
        <dbReference type="Google" id="ProtNLM"/>
    </source>
</evidence>